<accession>A0A8R1E9M2</accession>
<reference evidence="3" key="1">
    <citation type="submission" date="2010-08" db="EMBL/GenBank/DDBJ databases">
        <authorList>
            <consortium name="Caenorhabditis japonica Sequencing Consortium"/>
            <person name="Wilson R.K."/>
        </authorList>
    </citation>
    <scope>NUCLEOTIDE SEQUENCE [LARGE SCALE GENOMIC DNA]</scope>
    <source>
        <strain evidence="3">DF5081</strain>
    </source>
</reference>
<dbReference type="EnsemblMetazoa" id="CJA25406.1">
    <property type="protein sequence ID" value="CJA25406.1"/>
    <property type="gene ID" value="WBGene00180978"/>
</dbReference>
<protein>
    <submittedName>
        <fullName evidence="2">Uncharacterized protein</fullName>
    </submittedName>
</protein>
<evidence type="ECO:0000313" key="3">
    <source>
        <dbReference type="Proteomes" id="UP000005237"/>
    </source>
</evidence>
<sequence>MYVFNIVPFVSPKIQIVEQGQPSFEQYAPYTPTKIKGVPQKPSTAKSAERMDKTSSTSTSTKLDPETYRLTFKRATQVVGDNAKTDPKRMGRGMDPYMIRYRSTRPPLYNDQGEGSKESAHQRRRLERVSATKEKARKSPGENSEKSSSGENPRGFRELTLQRVTTEFETHVV</sequence>
<reference evidence="2" key="2">
    <citation type="submission" date="2022-06" db="UniProtKB">
        <authorList>
            <consortium name="EnsemblMetazoa"/>
        </authorList>
    </citation>
    <scope>IDENTIFICATION</scope>
    <source>
        <strain evidence="2">DF5081</strain>
    </source>
</reference>
<proteinExistence type="predicted"/>
<dbReference type="Proteomes" id="UP000005237">
    <property type="component" value="Unassembled WGS sequence"/>
</dbReference>
<name>A0A8R1E9M2_CAEJA</name>
<keyword evidence="3" id="KW-1185">Reference proteome</keyword>
<feature type="region of interest" description="Disordered" evidence="1">
    <location>
        <begin position="33"/>
        <end position="173"/>
    </location>
</feature>
<organism evidence="2 3">
    <name type="scientific">Caenorhabditis japonica</name>
    <dbReference type="NCBI Taxonomy" id="281687"/>
    <lineage>
        <taxon>Eukaryota</taxon>
        <taxon>Metazoa</taxon>
        <taxon>Ecdysozoa</taxon>
        <taxon>Nematoda</taxon>
        <taxon>Chromadorea</taxon>
        <taxon>Rhabditida</taxon>
        <taxon>Rhabditina</taxon>
        <taxon>Rhabditomorpha</taxon>
        <taxon>Rhabditoidea</taxon>
        <taxon>Rhabditidae</taxon>
        <taxon>Peloderinae</taxon>
        <taxon>Caenorhabditis</taxon>
    </lineage>
</organism>
<evidence type="ECO:0000313" key="2">
    <source>
        <dbReference type="EnsemblMetazoa" id="CJA25406.1"/>
    </source>
</evidence>
<dbReference type="AlphaFoldDB" id="A0A8R1E9M2"/>
<evidence type="ECO:0000256" key="1">
    <source>
        <dbReference type="SAM" id="MobiDB-lite"/>
    </source>
</evidence>
<feature type="compositionally biased region" description="Basic and acidic residues" evidence="1">
    <location>
        <begin position="114"/>
        <end position="145"/>
    </location>
</feature>